<dbReference type="Gene3D" id="2.40.70.10">
    <property type="entry name" value="Acid Proteases"/>
    <property type="match status" value="1"/>
</dbReference>
<keyword evidence="5" id="KW-0732">Signal</keyword>
<organism evidence="11 12">
    <name type="scientific">Oldenlandia corymbosa var. corymbosa</name>
    <dbReference type="NCBI Taxonomy" id="529605"/>
    <lineage>
        <taxon>Eukaryota</taxon>
        <taxon>Viridiplantae</taxon>
        <taxon>Streptophyta</taxon>
        <taxon>Embryophyta</taxon>
        <taxon>Tracheophyta</taxon>
        <taxon>Spermatophyta</taxon>
        <taxon>Magnoliopsida</taxon>
        <taxon>eudicotyledons</taxon>
        <taxon>Gunneridae</taxon>
        <taxon>Pentapetalae</taxon>
        <taxon>asterids</taxon>
        <taxon>lamiids</taxon>
        <taxon>Gentianales</taxon>
        <taxon>Rubiaceae</taxon>
        <taxon>Rubioideae</taxon>
        <taxon>Spermacoceae</taxon>
        <taxon>Hedyotis-Oldenlandia complex</taxon>
        <taxon>Oldenlandia</taxon>
    </lineage>
</organism>
<dbReference type="SUPFAM" id="SSF50630">
    <property type="entry name" value="Acid proteases"/>
    <property type="match status" value="1"/>
</dbReference>
<keyword evidence="3" id="KW-0645">Protease</keyword>
<name>A0AAV1DMZ2_OLDCO</name>
<dbReference type="PROSITE" id="PS51767">
    <property type="entry name" value="PEPTIDASE_A1"/>
    <property type="match status" value="1"/>
</dbReference>
<evidence type="ECO:0000256" key="2">
    <source>
        <dbReference type="ARBA" id="ARBA00007447"/>
    </source>
</evidence>
<sequence length="395" mass="44414">MPQPTISPNIQPNLQPKPLNLTAAIEAIKKFMVFDGNEVLKNPVNLSQIQPNQCVVLPLYDTNLFFNHNLELDGVREDVYYELKFEDGKFITPMGVGSPPQSVVWIIDTGSPLTWTICKPCDRCPESPPFDSSVSRSFKKVDCYGRNECIGDFQCDEYPSHDCRYDFGYADGRAVAGFMVYDRVTHPSSRDTIVDRLKFGCTNNWPKRFKVEGPITGLVGLNQDPESFIQQFKAESFSFCCAPEHSFQQSRFILNAPTEETSSDTVRIPIRDKKYSYHYDLTLAGIAVGEDDYVAVEPKKINNSILATIDTGARAPSLCPKEMLKAPSLSARRRGQQHRQQHRLRGDLCGGALRYTIIFVVGPDEEEAPGLPSLLYEPQQDDQALQEQRHVYGSG</sequence>
<dbReference type="PANTHER" id="PTHR13683:SF375">
    <property type="entry name" value="PEPTIDASE A1 DOMAIN-CONTAINING PROTEIN"/>
    <property type="match status" value="1"/>
</dbReference>
<evidence type="ECO:0000256" key="3">
    <source>
        <dbReference type="ARBA" id="ARBA00022670"/>
    </source>
</evidence>
<dbReference type="AlphaFoldDB" id="A0AAV1DMZ2"/>
<accession>A0AAV1DMZ2</accession>
<dbReference type="EMBL" id="OX459122">
    <property type="protein sequence ID" value="CAI9108072.1"/>
    <property type="molecule type" value="Genomic_DNA"/>
</dbReference>
<dbReference type="GO" id="GO:0004190">
    <property type="term" value="F:aspartic-type endopeptidase activity"/>
    <property type="evidence" value="ECO:0007669"/>
    <property type="project" value="InterPro"/>
</dbReference>
<gene>
    <name evidence="11" type="ORF">OLC1_LOCUS16225</name>
</gene>
<dbReference type="GO" id="GO:0016020">
    <property type="term" value="C:membrane"/>
    <property type="evidence" value="ECO:0007669"/>
    <property type="project" value="UniProtKB-SubCell"/>
</dbReference>
<dbReference type="InterPro" id="IPR021109">
    <property type="entry name" value="Peptidase_aspartic_dom_sf"/>
</dbReference>
<evidence type="ECO:0000256" key="1">
    <source>
        <dbReference type="ARBA" id="ARBA00004370"/>
    </source>
</evidence>
<feature type="disulfide bond" evidence="9">
    <location>
        <begin position="121"/>
        <end position="155"/>
    </location>
</feature>
<comment type="similarity">
    <text evidence="2">Belongs to the peptidase A1 family.</text>
</comment>
<dbReference type="Pfam" id="PF14543">
    <property type="entry name" value="TAXi_N"/>
    <property type="match status" value="1"/>
</dbReference>
<keyword evidence="8" id="KW-0472">Membrane</keyword>
<keyword evidence="4" id="KW-0812">Transmembrane</keyword>
<evidence type="ECO:0000259" key="10">
    <source>
        <dbReference type="PROSITE" id="PS51767"/>
    </source>
</evidence>
<evidence type="ECO:0000256" key="9">
    <source>
        <dbReference type="PIRSR" id="PIRSR601461-2"/>
    </source>
</evidence>
<dbReference type="InterPro" id="IPR001461">
    <property type="entry name" value="Aspartic_peptidase_A1"/>
</dbReference>
<dbReference type="InterPro" id="IPR033121">
    <property type="entry name" value="PEPTIDASE_A1"/>
</dbReference>
<dbReference type="Proteomes" id="UP001161247">
    <property type="component" value="Chromosome 5"/>
</dbReference>
<evidence type="ECO:0000313" key="12">
    <source>
        <dbReference type="Proteomes" id="UP001161247"/>
    </source>
</evidence>
<keyword evidence="12" id="KW-1185">Reference proteome</keyword>
<proteinExistence type="inferred from homology"/>
<evidence type="ECO:0000256" key="7">
    <source>
        <dbReference type="ARBA" id="ARBA00022989"/>
    </source>
</evidence>
<feature type="domain" description="Peptidase A1" evidence="10">
    <location>
        <begin position="90"/>
        <end position="395"/>
    </location>
</feature>
<comment type="subcellular location">
    <subcellularLocation>
        <location evidence="1">Membrane</location>
    </subcellularLocation>
</comment>
<evidence type="ECO:0000256" key="5">
    <source>
        <dbReference type="ARBA" id="ARBA00022729"/>
    </source>
</evidence>
<dbReference type="PANTHER" id="PTHR13683">
    <property type="entry name" value="ASPARTYL PROTEASES"/>
    <property type="match status" value="1"/>
</dbReference>
<keyword evidence="6" id="KW-0378">Hydrolase</keyword>
<dbReference type="InterPro" id="IPR032861">
    <property type="entry name" value="TAXi_N"/>
</dbReference>
<dbReference type="GO" id="GO:0006508">
    <property type="term" value="P:proteolysis"/>
    <property type="evidence" value="ECO:0007669"/>
    <property type="project" value="UniProtKB-KW"/>
</dbReference>
<keyword evidence="7" id="KW-1133">Transmembrane helix</keyword>
<reference evidence="11" key="1">
    <citation type="submission" date="2023-03" db="EMBL/GenBank/DDBJ databases">
        <authorList>
            <person name="Julca I."/>
        </authorList>
    </citation>
    <scope>NUCLEOTIDE SEQUENCE</scope>
</reference>
<protein>
    <submittedName>
        <fullName evidence="11">OLC1v1007591C1</fullName>
    </submittedName>
</protein>
<evidence type="ECO:0000256" key="4">
    <source>
        <dbReference type="ARBA" id="ARBA00022692"/>
    </source>
</evidence>
<evidence type="ECO:0000313" key="11">
    <source>
        <dbReference type="EMBL" id="CAI9108072.1"/>
    </source>
</evidence>
<evidence type="ECO:0000256" key="8">
    <source>
        <dbReference type="ARBA" id="ARBA00023136"/>
    </source>
</evidence>
<keyword evidence="9" id="KW-1015">Disulfide bond</keyword>
<evidence type="ECO:0000256" key="6">
    <source>
        <dbReference type="ARBA" id="ARBA00022801"/>
    </source>
</evidence>